<evidence type="ECO:0000256" key="3">
    <source>
        <dbReference type="ARBA" id="ARBA00004466"/>
    </source>
</evidence>
<keyword evidence="14" id="KW-0968">Cytoplasmic vesicle</keyword>
<dbReference type="PROSITE" id="PS50004">
    <property type="entry name" value="C2"/>
    <property type="match status" value="1"/>
</dbReference>
<dbReference type="InterPro" id="IPR056431">
    <property type="entry name" value="C2CD5_YbjQ-rel_dom"/>
</dbReference>
<dbReference type="Ensembl" id="ENSACLT00000035758.2">
    <property type="protein sequence ID" value="ENSACLP00000034932.2"/>
    <property type="gene ID" value="ENSACLG00000023330.2"/>
</dbReference>
<evidence type="ECO:0000313" key="19">
    <source>
        <dbReference type="Proteomes" id="UP000265100"/>
    </source>
</evidence>
<dbReference type="GO" id="GO:0005544">
    <property type="term" value="F:calcium-dependent phospholipid binding"/>
    <property type="evidence" value="ECO:0007669"/>
    <property type="project" value="InterPro"/>
</dbReference>
<keyword evidence="6" id="KW-1003">Cell membrane</keyword>
<evidence type="ECO:0000256" key="10">
    <source>
        <dbReference type="ARBA" id="ARBA00022927"/>
    </source>
</evidence>
<dbReference type="InterPro" id="IPR035892">
    <property type="entry name" value="C2_domain_sf"/>
</dbReference>
<evidence type="ECO:0000259" key="17">
    <source>
        <dbReference type="PROSITE" id="PS50004"/>
    </source>
</evidence>
<dbReference type="InterPro" id="IPR000008">
    <property type="entry name" value="C2_dom"/>
</dbReference>
<dbReference type="GO" id="GO:0005938">
    <property type="term" value="C:cell cortex"/>
    <property type="evidence" value="ECO:0007669"/>
    <property type="project" value="UniProtKB-SubCell"/>
</dbReference>
<comment type="subcellular location">
    <subcellularLocation>
        <location evidence="2">Cell membrane</location>
    </subcellularLocation>
    <subcellularLocation>
        <location evidence="3">Cell projection</location>
        <location evidence="3">Ruffle</location>
    </subcellularLocation>
    <subcellularLocation>
        <location evidence="4">Cytoplasm</location>
        <location evidence="4">Cell cortex</location>
    </subcellularLocation>
    <subcellularLocation>
        <location evidence="1">Cytoplasmic vesicle membrane</location>
    </subcellularLocation>
</comment>
<dbReference type="Pfam" id="PF23028">
    <property type="entry name" value="YbjQ_3"/>
    <property type="match status" value="1"/>
</dbReference>
<dbReference type="InterPro" id="IPR037785">
    <property type="entry name" value="C2_C2CD5"/>
</dbReference>
<feature type="region of interest" description="Disordered" evidence="16">
    <location>
        <begin position="250"/>
        <end position="344"/>
    </location>
</feature>
<keyword evidence="8" id="KW-0479">Metal-binding</keyword>
<dbReference type="GO" id="GO:0008286">
    <property type="term" value="P:insulin receptor signaling pathway"/>
    <property type="evidence" value="ECO:0007669"/>
    <property type="project" value="UniProtKB-ARBA"/>
</dbReference>
<feature type="compositionally biased region" description="Low complexity" evidence="16">
    <location>
        <begin position="312"/>
        <end position="329"/>
    </location>
</feature>
<dbReference type="InterPro" id="IPR038983">
    <property type="entry name" value="C2CD5"/>
</dbReference>
<feature type="domain" description="C2" evidence="17">
    <location>
        <begin position="1"/>
        <end position="109"/>
    </location>
</feature>
<dbReference type="InterPro" id="IPR035439">
    <property type="entry name" value="UPF0145_dom_sf"/>
</dbReference>
<dbReference type="GO" id="GO:0090314">
    <property type="term" value="P:positive regulation of protein targeting to membrane"/>
    <property type="evidence" value="ECO:0007669"/>
    <property type="project" value="TreeGrafter"/>
</dbReference>
<evidence type="ECO:0000313" key="18">
    <source>
        <dbReference type="Ensembl" id="ENSACLP00000034932.2"/>
    </source>
</evidence>
<reference evidence="19" key="2">
    <citation type="submission" date="2023-03" db="EMBL/GenBank/DDBJ databases">
        <authorList>
            <consortium name="Wellcome Sanger Institute Data Sharing"/>
        </authorList>
    </citation>
    <scope>NUCLEOTIDE SEQUENCE [LARGE SCALE GENOMIC DNA]</scope>
</reference>
<dbReference type="Pfam" id="PF00168">
    <property type="entry name" value="C2"/>
    <property type="match status" value="1"/>
</dbReference>
<dbReference type="GO" id="GO:0005886">
    <property type="term" value="C:plasma membrane"/>
    <property type="evidence" value="ECO:0007669"/>
    <property type="project" value="UniProtKB-SubCell"/>
</dbReference>
<dbReference type="Gene3D" id="2.60.40.150">
    <property type="entry name" value="C2 domain"/>
    <property type="match status" value="1"/>
</dbReference>
<dbReference type="PANTHER" id="PTHR37412:SF2">
    <property type="entry name" value="C2 DOMAIN-CONTAINING PROTEIN 5"/>
    <property type="match status" value="1"/>
</dbReference>
<dbReference type="SUPFAM" id="SSF49562">
    <property type="entry name" value="C2 domain (Calcium/lipid-binding domain, CaLB)"/>
    <property type="match status" value="1"/>
</dbReference>
<dbReference type="GO" id="GO:0010828">
    <property type="term" value="P:positive regulation of D-glucose transmembrane transport"/>
    <property type="evidence" value="ECO:0007669"/>
    <property type="project" value="TreeGrafter"/>
</dbReference>
<dbReference type="InterPro" id="IPR056430">
    <property type="entry name" value="C2CD5_YbjQ-like_dom"/>
</dbReference>
<dbReference type="GO" id="GO:0030659">
    <property type="term" value="C:cytoplasmic vesicle membrane"/>
    <property type="evidence" value="ECO:0007669"/>
    <property type="project" value="UniProtKB-SubCell"/>
</dbReference>
<evidence type="ECO:0000256" key="5">
    <source>
        <dbReference type="ARBA" id="ARBA00022448"/>
    </source>
</evidence>
<dbReference type="SMART" id="SM00239">
    <property type="entry name" value="C2"/>
    <property type="match status" value="1"/>
</dbReference>
<keyword evidence="11" id="KW-0446">Lipid-binding</keyword>
<dbReference type="GeneTree" id="ENSGT00390000000212"/>
<keyword evidence="10" id="KW-0653">Protein transport</keyword>
<evidence type="ECO:0000256" key="15">
    <source>
        <dbReference type="ARBA" id="ARBA00068078"/>
    </source>
</evidence>
<dbReference type="Proteomes" id="UP000265100">
    <property type="component" value="Chromosome 7"/>
</dbReference>
<evidence type="ECO:0000256" key="14">
    <source>
        <dbReference type="ARBA" id="ARBA00023329"/>
    </source>
</evidence>
<feature type="compositionally biased region" description="Polar residues" evidence="16">
    <location>
        <begin position="250"/>
        <end position="275"/>
    </location>
</feature>
<dbReference type="InterPro" id="IPR057815">
    <property type="entry name" value="C2CD5_C"/>
</dbReference>
<keyword evidence="9" id="KW-0106">Calcium</keyword>
<dbReference type="Pfam" id="PF23025">
    <property type="entry name" value="YbjQ_2"/>
    <property type="match status" value="3"/>
</dbReference>
<evidence type="ECO:0000256" key="4">
    <source>
        <dbReference type="ARBA" id="ARBA00004544"/>
    </source>
</evidence>
<dbReference type="GO" id="GO:0005509">
    <property type="term" value="F:calcium ion binding"/>
    <property type="evidence" value="ECO:0007669"/>
    <property type="project" value="UniProtKB-ARBA"/>
</dbReference>
<evidence type="ECO:0000256" key="11">
    <source>
        <dbReference type="ARBA" id="ARBA00023121"/>
    </source>
</evidence>
<reference evidence="18" key="4">
    <citation type="submission" date="2025-09" db="UniProtKB">
        <authorList>
            <consortium name="Ensembl"/>
        </authorList>
    </citation>
    <scope>IDENTIFICATION</scope>
</reference>
<dbReference type="AlphaFoldDB" id="A0A3P8R1G2"/>
<dbReference type="SUPFAM" id="SSF117782">
    <property type="entry name" value="YbjQ-like"/>
    <property type="match status" value="1"/>
</dbReference>
<reference evidence="18 19" key="1">
    <citation type="submission" date="2018-05" db="EMBL/GenBank/DDBJ databases">
        <authorList>
            <person name="Datahose"/>
        </authorList>
    </citation>
    <scope>NUCLEOTIDE SEQUENCE</scope>
</reference>
<sequence length="1069" mass="116997">MPGKLKAKIVAGRHLPVMDRASDLTDAFVEVKFGNTTFKTDVCPKSLNPQWNSEWFKFEVDDEDLQDEPLQITVLDHDTYSANDAIGKVYIDIDPLLYSEAASVISGWFPIYDTIHGIRGEINVIVKVELFNDLNRFRQSSCGVKFFCTTCIPQCYRATLVHGFVEELVVNEDPEYQWIDRIRTPRASNEARQRLISLMSGELQRKIGLKVLEMGGNAVVGYLQCFDLEGESGLVVRAIGTACTLDKLSSGSAPNTNTHMHPNTAPASNACNSPSKDGKEPVFVEDLPSSSGPPTPFRALPTSSSPPPFSPSKPCSRQSSSSDTDLSLTPKTGMGSGGSAGKEAGPLRTLLRQQTQTALEQREFPFFTLTSFPPGFLLHVGGVVSARSVKLLDRIHNPDEPETRDAWWEEIRQEIKSHARALGCHAVVGYSESTSICEEVCILSASGTAAILNPRYMREGCLDIGCTDHRFEEPSPPNCGFCHIPYDELNMPFPAQLTYCYHCRRQKVPDVLFTTIDLPSEAAVAGKGCLIQARLCRLKKKAQGEANATAISNLLPFMEYELHTQLMNKLKLRSMNALFGLHIQISVGENMLLGLASATGVYLTALPAPGGIQIAGKTPGDLSSEHISSIQKRINDTIAVNKELYQINPPELAEEGVGSPIPEPRHRSRLFRSHSESSDELSELDLSHGKKDAFVLEIDDTDAVEDIHSLLIDAPPPTGFYSCNTENMPGISNWTSGVQMFTSVRVLRLSNANLTNQGLNKIFTDLCENLLKSFYFKLRSMIPCCLCHLNFTVAVPEEELIQVTVTAVAMTYDKEQTQEKTAEKPINKGSLEAEEQLQFPLELCADSSSSNIQTASKISGVGESTNMSPRAASVDYGSFADRCSTWLELLRLKAHTIRRGSVKTSRRTQSLAHSVSSLERCSPLQEGRSRSLRSSRSFGGSSVTVVKMTPLSFLPGTRIIKYLGIINMFFIRETTSLREEGGVSGFLHSFIAEVFAMVRAHVAALGGNAVVSYSMKECVFMENPNKNQAQCLINVSGDAVICISETDQESSASTANTGQTGGSETDGAT</sequence>
<name>A0A3P8R1G2_ASTCA</name>
<dbReference type="GeneID" id="113026853"/>
<accession>A0A3P8R1G2</accession>
<dbReference type="PANTHER" id="PTHR37412">
    <property type="entry name" value="C2 DOMAIN-CONTAINING PROTEIN 5"/>
    <property type="match status" value="1"/>
</dbReference>
<dbReference type="FunFam" id="2.60.40.150:FF:000020">
    <property type="entry name" value="C2 calcium dependent domain containing 5"/>
    <property type="match status" value="1"/>
</dbReference>
<dbReference type="GO" id="GO:0031340">
    <property type="term" value="P:positive regulation of vesicle fusion"/>
    <property type="evidence" value="ECO:0007669"/>
    <property type="project" value="TreeGrafter"/>
</dbReference>
<dbReference type="Pfam" id="PF23128">
    <property type="entry name" value="YbjQ_4"/>
    <property type="match status" value="1"/>
</dbReference>
<dbReference type="Bgee" id="ENSACLG00000023330">
    <property type="expression patterns" value="Expressed in camera-type eye and 8 other cell types or tissues"/>
</dbReference>
<keyword evidence="13" id="KW-0966">Cell projection</keyword>
<keyword evidence="12" id="KW-0472">Membrane</keyword>
<proteinExistence type="predicted"/>
<gene>
    <name evidence="18" type="primary">C2CD5</name>
</gene>
<keyword evidence="19" id="KW-1185">Reference proteome</keyword>
<dbReference type="GO" id="GO:0001726">
    <property type="term" value="C:ruffle"/>
    <property type="evidence" value="ECO:0007669"/>
    <property type="project" value="UniProtKB-SubCell"/>
</dbReference>
<keyword evidence="7" id="KW-0963">Cytoplasm</keyword>
<evidence type="ECO:0000256" key="16">
    <source>
        <dbReference type="SAM" id="MobiDB-lite"/>
    </source>
</evidence>
<dbReference type="CDD" id="cd08688">
    <property type="entry name" value="C2_KIAA0528-like"/>
    <property type="match status" value="1"/>
</dbReference>
<dbReference type="RefSeq" id="XP_026031846.1">
    <property type="nucleotide sequence ID" value="XM_026176061.1"/>
</dbReference>
<evidence type="ECO:0000256" key="1">
    <source>
        <dbReference type="ARBA" id="ARBA00004156"/>
    </source>
</evidence>
<evidence type="ECO:0000256" key="9">
    <source>
        <dbReference type="ARBA" id="ARBA00022837"/>
    </source>
</evidence>
<reference evidence="18" key="3">
    <citation type="submission" date="2025-08" db="UniProtKB">
        <authorList>
            <consortium name="Ensembl"/>
        </authorList>
    </citation>
    <scope>IDENTIFICATION</scope>
</reference>
<evidence type="ECO:0000256" key="8">
    <source>
        <dbReference type="ARBA" id="ARBA00022723"/>
    </source>
</evidence>
<evidence type="ECO:0000256" key="2">
    <source>
        <dbReference type="ARBA" id="ARBA00004236"/>
    </source>
</evidence>
<evidence type="ECO:0000256" key="7">
    <source>
        <dbReference type="ARBA" id="ARBA00022490"/>
    </source>
</evidence>
<dbReference type="GO" id="GO:0072659">
    <property type="term" value="P:protein localization to plasma membrane"/>
    <property type="evidence" value="ECO:0007669"/>
    <property type="project" value="TreeGrafter"/>
</dbReference>
<evidence type="ECO:0000256" key="12">
    <source>
        <dbReference type="ARBA" id="ARBA00023136"/>
    </source>
</evidence>
<evidence type="ECO:0000256" key="6">
    <source>
        <dbReference type="ARBA" id="ARBA00022475"/>
    </source>
</evidence>
<keyword evidence="5" id="KW-0813">Transport</keyword>
<dbReference type="GO" id="GO:0065002">
    <property type="term" value="P:intracellular protein transmembrane transport"/>
    <property type="evidence" value="ECO:0007669"/>
    <property type="project" value="TreeGrafter"/>
</dbReference>
<protein>
    <recommendedName>
        <fullName evidence="15">C2 domain-containing protein 5</fullName>
    </recommendedName>
</protein>
<organism evidence="18 19">
    <name type="scientific">Astatotilapia calliptera</name>
    <name type="common">Eastern happy</name>
    <name type="synonym">Chromis callipterus</name>
    <dbReference type="NCBI Taxonomy" id="8154"/>
    <lineage>
        <taxon>Eukaryota</taxon>
        <taxon>Metazoa</taxon>
        <taxon>Chordata</taxon>
        <taxon>Craniata</taxon>
        <taxon>Vertebrata</taxon>
        <taxon>Euteleostomi</taxon>
        <taxon>Actinopterygii</taxon>
        <taxon>Neopterygii</taxon>
        <taxon>Teleostei</taxon>
        <taxon>Neoteleostei</taxon>
        <taxon>Acanthomorphata</taxon>
        <taxon>Ovalentaria</taxon>
        <taxon>Cichlomorphae</taxon>
        <taxon>Cichliformes</taxon>
        <taxon>Cichlidae</taxon>
        <taxon>African cichlids</taxon>
        <taxon>Pseudocrenilabrinae</taxon>
        <taxon>Haplochromini</taxon>
        <taxon>Astatotilapia</taxon>
    </lineage>
</organism>
<evidence type="ECO:0000256" key="13">
    <source>
        <dbReference type="ARBA" id="ARBA00023273"/>
    </source>
</evidence>